<feature type="non-terminal residue" evidence="2">
    <location>
        <position position="1"/>
    </location>
</feature>
<sequence length="72" mass="7903">VKNGRRSLRLTDMGVLGCGQWLERLKWPRVAIALERLLLVLGCAIVAGVALFGKGESTLAKIRSWVDIGSRQ</sequence>
<dbReference type="Proteomes" id="UP000237105">
    <property type="component" value="Unassembled WGS sequence"/>
</dbReference>
<evidence type="ECO:0000256" key="1">
    <source>
        <dbReference type="SAM" id="Phobius"/>
    </source>
</evidence>
<evidence type="ECO:0000313" key="3">
    <source>
        <dbReference type="Proteomes" id="UP000237105"/>
    </source>
</evidence>
<keyword evidence="3" id="KW-1185">Reference proteome</keyword>
<dbReference type="AlphaFoldDB" id="A0A2P5C461"/>
<accession>A0A2P5C461</accession>
<comment type="caution">
    <text evidence="2">The sequence shown here is derived from an EMBL/GenBank/DDBJ whole genome shotgun (WGS) entry which is preliminary data.</text>
</comment>
<reference evidence="3" key="1">
    <citation type="submission" date="2016-06" db="EMBL/GenBank/DDBJ databases">
        <title>Parallel loss of symbiosis genes in relatives of nitrogen-fixing non-legume Parasponia.</title>
        <authorList>
            <person name="Van Velzen R."/>
            <person name="Holmer R."/>
            <person name="Bu F."/>
            <person name="Rutten L."/>
            <person name="Van Zeijl A."/>
            <person name="Liu W."/>
            <person name="Santuari L."/>
            <person name="Cao Q."/>
            <person name="Sharma T."/>
            <person name="Shen D."/>
            <person name="Roswanjaya Y."/>
            <person name="Wardhani T."/>
            <person name="Kalhor M.S."/>
            <person name="Jansen J."/>
            <person name="Van den Hoogen J."/>
            <person name="Gungor B."/>
            <person name="Hartog M."/>
            <person name="Hontelez J."/>
            <person name="Verver J."/>
            <person name="Yang W.-C."/>
            <person name="Schijlen E."/>
            <person name="Repin R."/>
            <person name="Schilthuizen M."/>
            <person name="Schranz E."/>
            <person name="Heidstra R."/>
            <person name="Miyata K."/>
            <person name="Fedorova E."/>
            <person name="Kohlen W."/>
            <person name="Bisseling T."/>
            <person name="Smit S."/>
            <person name="Geurts R."/>
        </authorList>
    </citation>
    <scope>NUCLEOTIDE SEQUENCE [LARGE SCALE GENOMIC DNA]</scope>
    <source>
        <strain evidence="3">cv. WU1-14</strain>
    </source>
</reference>
<proteinExistence type="predicted"/>
<gene>
    <name evidence="2" type="ORF">PanWU01x14_186100</name>
</gene>
<feature type="transmembrane region" description="Helical" evidence="1">
    <location>
        <begin position="30"/>
        <end position="53"/>
    </location>
</feature>
<protein>
    <submittedName>
        <fullName evidence="2">Uncharacterized protein</fullName>
    </submittedName>
</protein>
<evidence type="ECO:0000313" key="2">
    <source>
        <dbReference type="EMBL" id="PON55801.1"/>
    </source>
</evidence>
<name>A0A2P5C461_PARAD</name>
<dbReference type="EMBL" id="JXTB01000179">
    <property type="protein sequence ID" value="PON55801.1"/>
    <property type="molecule type" value="Genomic_DNA"/>
</dbReference>
<keyword evidence="1" id="KW-1133">Transmembrane helix</keyword>
<keyword evidence="1" id="KW-0812">Transmembrane</keyword>
<organism evidence="2 3">
    <name type="scientific">Parasponia andersonii</name>
    <name type="common">Sponia andersonii</name>
    <dbReference type="NCBI Taxonomy" id="3476"/>
    <lineage>
        <taxon>Eukaryota</taxon>
        <taxon>Viridiplantae</taxon>
        <taxon>Streptophyta</taxon>
        <taxon>Embryophyta</taxon>
        <taxon>Tracheophyta</taxon>
        <taxon>Spermatophyta</taxon>
        <taxon>Magnoliopsida</taxon>
        <taxon>eudicotyledons</taxon>
        <taxon>Gunneridae</taxon>
        <taxon>Pentapetalae</taxon>
        <taxon>rosids</taxon>
        <taxon>fabids</taxon>
        <taxon>Rosales</taxon>
        <taxon>Cannabaceae</taxon>
        <taxon>Parasponia</taxon>
    </lineage>
</organism>
<keyword evidence="1" id="KW-0472">Membrane</keyword>